<comment type="pathway">
    <text evidence="4">Carbohydrate metabolism; hexose metabolism.</text>
</comment>
<dbReference type="OrthoDB" id="9402762at2759"/>
<comment type="catalytic activity">
    <reaction evidence="1">
        <text>UDP-alpha-D-glucose = UDP-alpha-D-galactose</text>
        <dbReference type="Rhea" id="RHEA:22168"/>
        <dbReference type="ChEBI" id="CHEBI:58885"/>
        <dbReference type="ChEBI" id="CHEBI:66914"/>
        <dbReference type="EC" id="5.1.3.2"/>
    </reaction>
</comment>
<dbReference type="Gene3D" id="2.70.98.10">
    <property type="match status" value="1"/>
</dbReference>
<dbReference type="SUPFAM" id="SSF51735">
    <property type="entry name" value="NAD(P)-binding Rossmann-fold domains"/>
    <property type="match status" value="1"/>
</dbReference>
<comment type="function">
    <text evidence="8">Mutarotase converts alpha-aldose to the beta-anomer. It is active on D-glucose, L-arabinose, D-xylose, D-galactose, maltose and lactose.</text>
</comment>
<dbReference type="InterPro" id="IPR014718">
    <property type="entry name" value="GH-type_carb-bd"/>
</dbReference>
<evidence type="ECO:0000256" key="7">
    <source>
        <dbReference type="ARBA" id="ARBA00023235"/>
    </source>
</evidence>
<proteinExistence type="inferred from homology"/>
<evidence type="ECO:0000256" key="9">
    <source>
        <dbReference type="ARBA" id="ARBA00037955"/>
    </source>
</evidence>
<evidence type="ECO:0000256" key="3">
    <source>
        <dbReference type="ARBA" id="ARBA00004947"/>
    </source>
</evidence>
<keyword evidence="6" id="KW-0119">Carbohydrate metabolism</keyword>
<name>A0A1E3PTC7_9ASCO</name>
<protein>
    <submittedName>
        <fullName evidence="12">NAD(P)-binding protein</fullName>
    </submittedName>
</protein>
<keyword evidence="6" id="KW-0299">Galactose metabolism</keyword>
<gene>
    <name evidence="12" type="ORF">NADFUDRAFT_72931</name>
</gene>
<keyword evidence="5" id="KW-0520">NAD</keyword>
<organism evidence="12 13">
    <name type="scientific">Nadsonia fulvescens var. elongata DSM 6958</name>
    <dbReference type="NCBI Taxonomy" id="857566"/>
    <lineage>
        <taxon>Eukaryota</taxon>
        <taxon>Fungi</taxon>
        <taxon>Dikarya</taxon>
        <taxon>Ascomycota</taxon>
        <taxon>Saccharomycotina</taxon>
        <taxon>Dipodascomycetes</taxon>
        <taxon>Dipodascales</taxon>
        <taxon>Dipodascales incertae sedis</taxon>
        <taxon>Nadsonia</taxon>
    </lineage>
</organism>
<dbReference type="InterPro" id="IPR036291">
    <property type="entry name" value="NAD(P)-bd_dom_sf"/>
</dbReference>
<evidence type="ECO:0000256" key="6">
    <source>
        <dbReference type="ARBA" id="ARBA00023144"/>
    </source>
</evidence>
<evidence type="ECO:0000256" key="8">
    <source>
        <dbReference type="ARBA" id="ARBA00037676"/>
    </source>
</evidence>
<comment type="similarity">
    <text evidence="10">In the C-terminal section; belongs to the aldose epimerase family.</text>
</comment>
<dbReference type="Gene3D" id="3.40.50.720">
    <property type="entry name" value="NAD(P)-binding Rossmann-like Domain"/>
    <property type="match status" value="1"/>
</dbReference>
<dbReference type="STRING" id="857566.A0A1E3PTC7"/>
<dbReference type="EMBL" id="KV454406">
    <property type="protein sequence ID" value="ODQ68671.1"/>
    <property type="molecule type" value="Genomic_DNA"/>
</dbReference>
<evidence type="ECO:0000259" key="11">
    <source>
        <dbReference type="Pfam" id="PF01370"/>
    </source>
</evidence>
<dbReference type="Gene3D" id="3.90.25.10">
    <property type="entry name" value="UDP-galactose 4-epimerase, domain 1"/>
    <property type="match status" value="1"/>
</dbReference>
<dbReference type="GO" id="GO:0004034">
    <property type="term" value="F:aldose 1-epimerase activity"/>
    <property type="evidence" value="ECO:0007669"/>
    <property type="project" value="EnsemblFungi"/>
</dbReference>
<dbReference type="Proteomes" id="UP000095009">
    <property type="component" value="Unassembled WGS sequence"/>
</dbReference>
<dbReference type="GO" id="GO:0030246">
    <property type="term" value="F:carbohydrate binding"/>
    <property type="evidence" value="ECO:0007669"/>
    <property type="project" value="InterPro"/>
</dbReference>
<dbReference type="InterPro" id="IPR011013">
    <property type="entry name" value="Gal_mutarotase_sf_dom"/>
</dbReference>
<evidence type="ECO:0000256" key="10">
    <source>
        <dbReference type="ARBA" id="ARBA00038238"/>
    </source>
</evidence>
<feature type="domain" description="NAD-dependent epimerase/dehydratase" evidence="11">
    <location>
        <begin position="70"/>
        <end position="205"/>
    </location>
</feature>
<sequence>MWPTHPAMQTAMCTVQLGKIWGGTAVTEPGLGLELNRCQRACCMTHVKVHRGPSGFWLRAQTPRDCLRIGATVYGDATRFPDMILIPEYCPTGPTNPYGMTKITIENIIRDLFSSDNSWKSAILRCYNPIGAHPSGLVGEDPLGIPNNLLPFLAQVAIGRQEKMYIFGDDCDSRDGTPIRDYIHVVDLAKDHIAALNYLNESQQGLCREWNLGTGNGSTVIEVFNAFCKAIGRDLPFEITGRRDGNVLNLTADARRANKKLKWLTELPTDDTCGDLWKWTADNPMGYFNNESHFEDRLYTLISSDGRFEFSVSNLGASVVDASLGGVKLCYSFDNEEGYLRKDNPFFSATGGKLTVKGSTYQLPLNENSVNTIHGGSSEFDKRLFLGSIEGENNFPGDLVVKVIYSLQKVEKGGANGLEYEAKLSPNTNIPETAVFITNHSYWNIGNNSTIESTVAFITDKNLQIATIETGKSTILGQKSPQFYYCFTVTDPKKISNRPQIQDHANHINVEGLFGKRASFCLEAARFIDSCIVLKKGEVYGSSTL</sequence>
<evidence type="ECO:0000256" key="5">
    <source>
        <dbReference type="ARBA" id="ARBA00023027"/>
    </source>
</evidence>
<evidence type="ECO:0000313" key="13">
    <source>
        <dbReference type="Proteomes" id="UP000095009"/>
    </source>
</evidence>
<dbReference type="SUPFAM" id="SSF74650">
    <property type="entry name" value="Galactose mutarotase-like"/>
    <property type="match status" value="1"/>
</dbReference>
<dbReference type="Pfam" id="PF01263">
    <property type="entry name" value="Aldose_epim"/>
    <property type="match status" value="1"/>
</dbReference>
<comment type="similarity">
    <text evidence="9">In the N-terminal section; belongs to the NAD(P)-dependent epimerase/dehydratase family.</text>
</comment>
<dbReference type="GO" id="GO:0005829">
    <property type="term" value="C:cytosol"/>
    <property type="evidence" value="ECO:0007669"/>
    <property type="project" value="EnsemblFungi"/>
</dbReference>
<dbReference type="PANTHER" id="PTHR43725:SF47">
    <property type="entry name" value="UDP-GLUCOSE 4-EPIMERASE"/>
    <property type="match status" value="1"/>
</dbReference>
<keyword evidence="13" id="KW-1185">Reference proteome</keyword>
<comment type="pathway">
    <text evidence="3">Carbohydrate metabolism; galactose metabolism.</text>
</comment>
<evidence type="ECO:0000256" key="4">
    <source>
        <dbReference type="ARBA" id="ARBA00005028"/>
    </source>
</evidence>
<dbReference type="InterPro" id="IPR008183">
    <property type="entry name" value="Aldose_1/G6P_1-epimerase"/>
</dbReference>
<evidence type="ECO:0000256" key="1">
    <source>
        <dbReference type="ARBA" id="ARBA00000083"/>
    </source>
</evidence>
<keyword evidence="7" id="KW-0413">Isomerase</keyword>
<evidence type="ECO:0000313" key="12">
    <source>
        <dbReference type="EMBL" id="ODQ68671.1"/>
    </source>
</evidence>
<dbReference type="GO" id="GO:0033499">
    <property type="term" value="P:galactose catabolic process via UDP-galactose, Leloir pathway"/>
    <property type="evidence" value="ECO:0007669"/>
    <property type="project" value="EnsemblFungi"/>
</dbReference>
<dbReference type="PANTHER" id="PTHR43725">
    <property type="entry name" value="UDP-GLUCOSE 4-EPIMERASE"/>
    <property type="match status" value="1"/>
</dbReference>
<accession>A0A1E3PTC7</accession>
<comment type="cofactor">
    <cofactor evidence="2">
        <name>NAD(+)</name>
        <dbReference type="ChEBI" id="CHEBI:57540"/>
    </cofactor>
</comment>
<dbReference type="GO" id="GO:0003978">
    <property type="term" value="F:UDP-glucose 4-epimerase activity"/>
    <property type="evidence" value="ECO:0007669"/>
    <property type="project" value="UniProtKB-EC"/>
</dbReference>
<evidence type="ECO:0000256" key="2">
    <source>
        <dbReference type="ARBA" id="ARBA00001911"/>
    </source>
</evidence>
<dbReference type="Pfam" id="PF01370">
    <property type="entry name" value="Epimerase"/>
    <property type="match status" value="1"/>
</dbReference>
<reference evidence="12 13" key="1">
    <citation type="journal article" date="2016" name="Proc. Natl. Acad. Sci. U.S.A.">
        <title>Comparative genomics of biotechnologically important yeasts.</title>
        <authorList>
            <person name="Riley R."/>
            <person name="Haridas S."/>
            <person name="Wolfe K.H."/>
            <person name="Lopes M.R."/>
            <person name="Hittinger C.T."/>
            <person name="Goeker M."/>
            <person name="Salamov A.A."/>
            <person name="Wisecaver J.H."/>
            <person name="Long T.M."/>
            <person name="Calvey C.H."/>
            <person name="Aerts A.L."/>
            <person name="Barry K.W."/>
            <person name="Choi C."/>
            <person name="Clum A."/>
            <person name="Coughlan A.Y."/>
            <person name="Deshpande S."/>
            <person name="Douglass A.P."/>
            <person name="Hanson S.J."/>
            <person name="Klenk H.-P."/>
            <person name="LaButti K.M."/>
            <person name="Lapidus A."/>
            <person name="Lindquist E.A."/>
            <person name="Lipzen A.M."/>
            <person name="Meier-Kolthoff J.P."/>
            <person name="Ohm R.A."/>
            <person name="Otillar R.P."/>
            <person name="Pangilinan J.L."/>
            <person name="Peng Y."/>
            <person name="Rokas A."/>
            <person name="Rosa C.A."/>
            <person name="Scheuner C."/>
            <person name="Sibirny A.A."/>
            <person name="Slot J.C."/>
            <person name="Stielow J.B."/>
            <person name="Sun H."/>
            <person name="Kurtzman C.P."/>
            <person name="Blackwell M."/>
            <person name="Grigoriev I.V."/>
            <person name="Jeffries T.W."/>
        </authorList>
    </citation>
    <scope>NUCLEOTIDE SEQUENCE [LARGE SCALE GENOMIC DNA]</scope>
    <source>
        <strain evidence="12 13">DSM 6958</strain>
    </source>
</reference>
<dbReference type="InterPro" id="IPR001509">
    <property type="entry name" value="Epimerase_deHydtase"/>
</dbReference>
<dbReference type="AlphaFoldDB" id="A0A1E3PTC7"/>